<feature type="chain" id="PRO_5035789176" description="Carboxylesterase type B domain-containing protein" evidence="6">
    <location>
        <begin position="18"/>
        <end position="1060"/>
    </location>
</feature>
<dbReference type="PROSITE" id="PS00122">
    <property type="entry name" value="CARBOXYLESTERASE_B_1"/>
    <property type="match status" value="1"/>
</dbReference>
<sequence>MLRRLVMLLQVLVLSRQNVISIAQGQMRGVAYDGYIAYTGIPYATVTSAKDRFKMAGIAPIWSSIRESRISTCSTLSEAENCLQLDVYVPSAVGTNWPVLVWVTGGTGPYNPGHLVREGIIVVIVHHRIGPQGFLCLNEEAIPGNAGIKDVVLALRWVRDNIVAFYGNPSRVVAAGQSFGAAIVDSIMLSSMAPGLFHGAILQSGTALCPWAFNYDAQERAMALTDNQDLTKYLLDAEIEELITSSNKLDAPYFPFGICSEKPLKNEERLLNAVPYDLLTSNKVKTVPMMIGYNSNEAYVFTSILQEAKVLRKISRTPSFLLPDDLRFLNDRERRQVARQVGNMYFKKNITIASVLAYHRDTYFSSHIHRSVYRYSSSTSVFYYQFSYSGDVGVQTEPGVEKTGAAHSDELAYLFNELTLDGEDGTMQRRLVKLWTNFVKHLNPTPLHEDLGTTWEPTRKEHSRVLDISNELKMIDYPHSRTTLTTAETSDLRCNVRMRVESGWVCGLIREAEHGVLYASFRGIPYAKQPLRELRFKELQPVEPWLHHLDATEEGPVCPQYDAIYGYLVKPLKGMSESCIYVNVHVPIEALPKSEEVDELNDNTGSEHNDNEGAGYPILVFIHGGGFAAGSGDADLYGPEYLVSKGVILITFNYRINVFGFLSLNTTSIPGNAGLRDAVTLLRWVQRNARAFGGNPHDVTIGGQSAGAAIAHLLALSKATRGLFKRVILMSGTAIPAFYSASPVYAANVAAIFFKNLGINSTDPQVINQELITAPIEAIVNALTATLDTTGLVSFTPVVEAQHPGVTRIVDDEPINLIQQGRDRQYPMIIGFTNNECETWRRRLQYLQFLRRITKNPALVLKGWIQFSTPSNVALYLAEKIINRYSHGEFNYDNYLRSCTESIFHHPGFQLVRWREKVRAAPSFLYQFSYDSDNNVMKQTLFLDYKGSAHIDDLPFIFRENALLGDQKTFPPLNRDDYMKDWVTMFFINFIRCNNPSCGVNWPPVESHLLNYQLIKVPGVYINTHPTPLEWDMIEFYDKIDEIAGLLFGDNTTSRDTVCL</sequence>
<keyword evidence="6" id="KW-0732">Signal</keyword>
<feature type="domain" description="Carboxylesterase type B" evidence="7">
    <location>
        <begin position="17"/>
        <end position="474"/>
    </location>
</feature>
<evidence type="ECO:0000256" key="4">
    <source>
        <dbReference type="ARBA" id="ARBA00023157"/>
    </source>
</evidence>
<name>A0A8S1ATH3_ARCPL</name>
<keyword evidence="5" id="KW-0325">Glycoprotein</keyword>
<dbReference type="OrthoDB" id="19653at2759"/>
<keyword evidence="9" id="KW-1185">Reference proteome</keyword>
<comment type="caution">
    <text evidence="8">The sequence shown here is derived from an EMBL/GenBank/DDBJ whole genome shotgun (WGS) entry which is preliminary data.</text>
</comment>
<evidence type="ECO:0000256" key="2">
    <source>
        <dbReference type="ARBA" id="ARBA00022487"/>
    </source>
</evidence>
<dbReference type="InterPro" id="IPR029058">
    <property type="entry name" value="AB_hydrolase_fold"/>
</dbReference>
<dbReference type="Gene3D" id="3.40.50.1820">
    <property type="entry name" value="alpha/beta hydrolase"/>
    <property type="match status" value="2"/>
</dbReference>
<feature type="domain" description="Carboxylesterase type B" evidence="7">
    <location>
        <begin position="499"/>
        <end position="1017"/>
    </location>
</feature>
<dbReference type="AlphaFoldDB" id="A0A8S1ATH3"/>
<dbReference type="Pfam" id="PF00135">
    <property type="entry name" value="COesterase"/>
    <property type="match status" value="2"/>
</dbReference>
<evidence type="ECO:0000313" key="8">
    <source>
        <dbReference type="EMBL" id="CAB3248599.1"/>
    </source>
</evidence>
<dbReference type="PANTHER" id="PTHR11559">
    <property type="entry name" value="CARBOXYLESTERASE"/>
    <property type="match status" value="1"/>
</dbReference>
<evidence type="ECO:0000259" key="7">
    <source>
        <dbReference type="Pfam" id="PF00135"/>
    </source>
</evidence>
<dbReference type="SUPFAM" id="SSF53474">
    <property type="entry name" value="alpha/beta-Hydrolases"/>
    <property type="match status" value="2"/>
</dbReference>
<gene>
    <name evidence="8" type="ORF">APLA_LOCUS11784</name>
</gene>
<dbReference type="InterPro" id="IPR002018">
    <property type="entry name" value="CarbesteraseB"/>
</dbReference>
<dbReference type="Proteomes" id="UP000494106">
    <property type="component" value="Unassembled WGS sequence"/>
</dbReference>
<proteinExistence type="inferred from homology"/>
<evidence type="ECO:0000256" key="6">
    <source>
        <dbReference type="SAM" id="SignalP"/>
    </source>
</evidence>
<feature type="signal peptide" evidence="6">
    <location>
        <begin position="1"/>
        <end position="17"/>
    </location>
</feature>
<evidence type="ECO:0000313" key="9">
    <source>
        <dbReference type="Proteomes" id="UP000494106"/>
    </source>
</evidence>
<protein>
    <recommendedName>
        <fullName evidence="7">Carboxylesterase type B domain-containing protein</fullName>
    </recommendedName>
</protein>
<evidence type="ECO:0000256" key="5">
    <source>
        <dbReference type="ARBA" id="ARBA00023180"/>
    </source>
</evidence>
<dbReference type="EMBL" id="CADEBC010000535">
    <property type="protein sequence ID" value="CAB3248599.1"/>
    <property type="molecule type" value="Genomic_DNA"/>
</dbReference>
<dbReference type="InterPro" id="IPR050309">
    <property type="entry name" value="Type-B_Carboxylest/Lipase"/>
</dbReference>
<organism evidence="8 9">
    <name type="scientific">Arctia plantaginis</name>
    <name type="common">Wood tiger moth</name>
    <name type="synonym">Phalaena plantaginis</name>
    <dbReference type="NCBI Taxonomy" id="874455"/>
    <lineage>
        <taxon>Eukaryota</taxon>
        <taxon>Metazoa</taxon>
        <taxon>Ecdysozoa</taxon>
        <taxon>Arthropoda</taxon>
        <taxon>Hexapoda</taxon>
        <taxon>Insecta</taxon>
        <taxon>Pterygota</taxon>
        <taxon>Neoptera</taxon>
        <taxon>Endopterygota</taxon>
        <taxon>Lepidoptera</taxon>
        <taxon>Glossata</taxon>
        <taxon>Ditrysia</taxon>
        <taxon>Noctuoidea</taxon>
        <taxon>Erebidae</taxon>
        <taxon>Arctiinae</taxon>
        <taxon>Arctia</taxon>
    </lineage>
</organism>
<dbReference type="InterPro" id="IPR019826">
    <property type="entry name" value="Carboxylesterase_B_AS"/>
</dbReference>
<evidence type="ECO:0000256" key="3">
    <source>
        <dbReference type="ARBA" id="ARBA00022801"/>
    </source>
</evidence>
<evidence type="ECO:0000256" key="1">
    <source>
        <dbReference type="ARBA" id="ARBA00005964"/>
    </source>
</evidence>
<keyword evidence="2" id="KW-0719">Serine esterase</keyword>
<keyword evidence="3" id="KW-0378">Hydrolase</keyword>
<comment type="similarity">
    <text evidence="1">Belongs to the type-B carboxylesterase/lipase family.</text>
</comment>
<dbReference type="GO" id="GO:0052689">
    <property type="term" value="F:carboxylic ester hydrolase activity"/>
    <property type="evidence" value="ECO:0007669"/>
    <property type="project" value="UniProtKB-KW"/>
</dbReference>
<accession>A0A8S1ATH3</accession>
<reference evidence="8 9" key="1">
    <citation type="submission" date="2020-04" db="EMBL/GenBank/DDBJ databases">
        <authorList>
            <person name="Wallbank WR R."/>
            <person name="Pardo Diaz C."/>
            <person name="Kozak K."/>
            <person name="Martin S."/>
            <person name="Jiggins C."/>
            <person name="Moest M."/>
            <person name="Warren A I."/>
            <person name="Byers J.R.P. K."/>
            <person name="Montejo-Kovacevich G."/>
            <person name="Yen C E."/>
        </authorList>
    </citation>
    <scope>NUCLEOTIDE SEQUENCE [LARGE SCALE GENOMIC DNA]</scope>
</reference>
<keyword evidence="4" id="KW-1015">Disulfide bond</keyword>